<geneLocation type="plasmid" evidence="2">
    <name>pDW34-15</name>
</geneLocation>
<feature type="compositionally biased region" description="Polar residues" evidence="1">
    <location>
        <begin position="1"/>
        <end position="30"/>
    </location>
</feature>
<dbReference type="AlphaFoldDB" id="A0A482KCQ3"/>
<protein>
    <submittedName>
        <fullName evidence="2">Uncharacterized protein</fullName>
    </submittedName>
</protein>
<evidence type="ECO:0000313" key="2">
    <source>
        <dbReference type="EMBL" id="QBQ02930.1"/>
    </source>
</evidence>
<reference evidence="2" key="1">
    <citation type="submission" date="2019-01" db="EMBL/GenBank/DDBJ databases">
        <authorList>
            <person name="Wuethrich D."/>
            <person name="Brilhante M."/>
            <person name="Perreten V."/>
        </authorList>
    </citation>
    <scope>NUCLEOTIDE SEQUENCE</scope>
    <source>
        <strain evidence="2">GY6987</strain>
        <plasmid evidence="2">pDW34-15</plasmid>
    </source>
</reference>
<proteinExistence type="predicted"/>
<accession>A0A482KCQ3</accession>
<name>A0A482KCQ3_ECOLX</name>
<feature type="region of interest" description="Disordered" evidence="1">
    <location>
        <begin position="1"/>
        <end position="34"/>
    </location>
</feature>
<evidence type="ECO:0000256" key="1">
    <source>
        <dbReference type="SAM" id="MobiDB-lite"/>
    </source>
</evidence>
<sequence>MTTIFENSEGSENQYKSITEEPLNSANPSNKPHIKESNLINIVAPSIISIYRLHVPPTLLPEQLLELPLLPLPFPLP</sequence>
<organism evidence="2">
    <name type="scientific">Escherichia coli</name>
    <dbReference type="NCBI Taxonomy" id="562"/>
    <lineage>
        <taxon>Bacteria</taxon>
        <taxon>Pseudomonadati</taxon>
        <taxon>Pseudomonadota</taxon>
        <taxon>Gammaproteobacteria</taxon>
        <taxon>Enterobacterales</taxon>
        <taxon>Enterobacteriaceae</taxon>
        <taxon>Escherichia</taxon>
    </lineage>
</organism>
<dbReference type="EMBL" id="MK436211">
    <property type="protein sequence ID" value="QBQ02930.1"/>
    <property type="molecule type" value="Genomic_DNA"/>
</dbReference>
<gene>
    <name evidence="2" type="ORF">MB_00056</name>
</gene>
<keyword evidence="2" id="KW-0614">Plasmid</keyword>